<keyword evidence="1" id="KW-0175">Coiled coil</keyword>
<dbReference type="GO" id="GO:0003677">
    <property type="term" value="F:DNA binding"/>
    <property type="evidence" value="ECO:0007669"/>
    <property type="project" value="InterPro"/>
</dbReference>
<dbReference type="Pfam" id="PF07508">
    <property type="entry name" value="Recombinase"/>
    <property type="match status" value="1"/>
</dbReference>
<dbReference type="PROSITE" id="PS51737">
    <property type="entry name" value="RECOMBINASE_DNA_BIND"/>
    <property type="match status" value="1"/>
</dbReference>
<dbReference type="RefSeq" id="WP_022936612.1">
    <property type="nucleotide sequence ID" value="NZ_CABKRQ010000001.1"/>
</dbReference>
<dbReference type="STRING" id="1034346.GCA_000313565_00303"/>
<dbReference type="InterPro" id="IPR006119">
    <property type="entry name" value="Resolv_N"/>
</dbReference>
<evidence type="ECO:0000259" key="2">
    <source>
        <dbReference type="PROSITE" id="PS51736"/>
    </source>
</evidence>
<dbReference type="InterPro" id="IPR011109">
    <property type="entry name" value="DNA_bind_recombinase_dom"/>
</dbReference>
<dbReference type="InterPro" id="IPR050639">
    <property type="entry name" value="SSR_resolvase"/>
</dbReference>
<dbReference type="InterPro" id="IPR038109">
    <property type="entry name" value="DNA_bind_recomb_sf"/>
</dbReference>
<dbReference type="PROSITE" id="PS51736">
    <property type="entry name" value="RECOMBINASES_3"/>
    <property type="match status" value="1"/>
</dbReference>
<sequence>MEQYCLYLRKSRSDQEAEARGEGETLARHEQALLKLAEQHNLNVLTIYREVVSGETLAARPMMQQLLHEVEQGIWSGVLVMEVERLARGDTIDQGIVAQAFKFSDTKIITPMKTYDPNNEFDEEYFEFGLFMSRREYKTINRRLQRGRNASINEGKYVGSIPPFGYKRIKLENDKGFTLQPDLQEAEAVKLIFEWYAGKNGEQLGPALIAQRLDQLGIKPRKNNHWSESSIRNILINPVYIGMTKWQTRAQVKKSINGSVKKTRPRNHHPLLVKGLHPAIIDEQLFHQVNKKSDYTTPVNRSQNIQNPLASIIVCAKCGHKMVRRPYVNKPSMLICRQKDCDNIGASLELVEQTLIAALKEWVKDVKVTSDNLTVSPTNTLSLKIKQLTAIDNDLKIACTQMDKTYDLLEQGIYSIEKFSERFNTLSDKIQQLQIQQEQLASEIKKEKEEIKHRSAALPKVEKLIDIYWAIDDPAIRNNLLKEILDHVSYSKDTRMKKNQTEANFTLKIYPLILPKD</sequence>
<dbReference type="PANTHER" id="PTHR30461">
    <property type="entry name" value="DNA-INVERTASE FROM LAMBDOID PROPHAGE"/>
    <property type="match status" value="1"/>
</dbReference>
<dbReference type="Pfam" id="PF13408">
    <property type="entry name" value="Zn_ribbon_recom"/>
    <property type="match status" value="1"/>
</dbReference>
<feature type="domain" description="Recombinase" evidence="3">
    <location>
        <begin position="163"/>
        <end position="299"/>
    </location>
</feature>
<evidence type="ECO:0000313" key="5">
    <source>
        <dbReference type="Proteomes" id="UP000247612"/>
    </source>
</evidence>
<evidence type="ECO:0000259" key="3">
    <source>
        <dbReference type="PROSITE" id="PS51737"/>
    </source>
</evidence>
<dbReference type="GO" id="GO:0000150">
    <property type="term" value="F:DNA strand exchange activity"/>
    <property type="evidence" value="ECO:0007669"/>
    <property type="project" value="InterPro"/>
</dbReference>
<feature type="coiled-coil region" evidence="1">
    <location>
        <begin position="416"/>
        <end position="450"/>
    </location>
</feature>
<keyword evidence="5" id="KW-1185">Reference proteome</keyword>
<dbReference type="AlphaFoldDB" id="A0A318L171"/>
<accession>A0A318L171</accession>
<comment type="caution">
    <text evidence="4">The sequence shown here is derived from an EMBL/GenBank/DDBJ whole genome shotgun (WGS) entry which is preliminary data.</text>
</comment>
<protein>
    <submittedName>
        <fullName evidence="4">DNA invertase Pin-like site-specific DNA recombinase</fullName>
    </submittedName>
</protein>
<name>A0A318L171_9FIRM</name>
<dbReference type="SUPFAM" id="SSF53041">
    <property type="entry name" value="Resolvase-like"/>
    <property type="match status" value="1"/>
</dbReference>
<dbReference type="PANTHER" id="PTHR30461:SF23">
    <property type="entry name" value="DNA RECOMBINASE-RELATED"/>
    <property type="match status" value="1"/>
</dbReference>
<gene>
    <name evidence="4" type="ORF">DES51_101307</name>
</gene>
<dbReference type="CDD" id="cd00338">
    <property type="entry name" value="Ser_Recombinase"/>
    <property type="match status" value="1"/>
</dbReference>
<dbReference type="Gene3D" id="3.90.1750.20">
    <property type="entry name" value="Putative Large Serine Recombinase, Chain B, Domain 2"/>
    <property type="match status" value="1"/>
</dbReference>
<evidence type="ECO:0000256" key="1">
    <source>
        <dbReference type="SAM" id="Coils"/>
    </source>
</evidence>
<dbReference type="Proteomes" id="UP000247612">
    <property type="component" value="Unassembled WGS sequence"/>
</dbReference>
<dbReference type="InterPro" id="IPR036162">
    <property type="entry name" value="Resolvase-like_N_sf"/>
</dbReference>
<organism evidence="4 5">
    <name type="scientific">Dielma fastidiosa</name>
    <dbReference type="NCBI Taxonomy" id="1034346"/>
    <lineage>
        <taxon>Bacteria</taxon>
        <taxon>Bacillati</taxon>
        <taxon>Bacillota</taxon>
        <taxon>Erysipelotrichia</taxon>
        <taxon>Erysipelotrichales</taxon>
        <taxon>Erysipelotrichaceae</taxon>
        <taxon>Dielma</taxon>
    </lineage>
</organism>
<proteinExistence type="predicted"/>
<evidence type="ECO:0000313" key="4">
    <source>
        <dbReference type="EMBL" id="PXX81695.1"/>
    </source>
</evidence>
<feature type="domain" description="Resolvase/invertase-type recombinase catalytic" evidence="2">
    <location>
        <begin position="3"/>
        <end position="155"/>
    </location>
</feature>
<reference evidence="4 5" key="1">
    <citation type="submission" date="2018-05" db="EMBL/GenBank/DDBJ databases">
        <title>Genomic Encyclopedia of Type Strains, Phase IV (KMG-IV): sequencing the most valuable type-strain genomes for metagenomic binning, comparative biology and taxonomic classification.</title>
        <authorList>
            <person name="Goeker M."/>
        </authorList>
    </citation>
    <scope>NUCLEOTIDE SEQUENCE [LARGE SCALE GENOMIC DNA]</scope>
    <source>
        <strain evidence="4 5">JC118</strain>
    </source>
</reference>
<dbReference type="OrthoDB" id="9781670at2"/>
<dbReference type="Gene3D" id="3.40.50.1390">
    <property type="entry name" value="Resolvase, N-terminal catalytic domain"/>
    <property type="match status" value="1"/>
</dbReference>
<dbReference type="SMART" id="SM00857">
    <property type="entry name" value="Resolvase"/>
    <property type="match status" value="1"/>
</dbReference>
<dbReference type="InterPro" id="IPR025827">
    <property type="entry name" value="Zn_ribbon_recom_dom"/>
</dbReference>
<dbReference type="Pfam" id="PF00239">
    <property type="entry name" value="Resolvase"/>
    <property type="match status" value="1"/>
</dbReference>
<dbReference type="EMBL" id="QJKH01000001">
    <property type="protein sequence ID" value="PXX81695.1"/>
    <property type="molecule type" value="Genomic_DNA"/>
</dbReference>